<protein>
    <submittedName>
        <fullName evidence="1">Uncharacterized protein</fullName>
    </submittedName>
</protein>
<evidence type="ECO:0000313" key="1">
    <source>
        <dbReference type="EMBL" id="KAB1253235.1"/>
    </source>
</evidence>
<reference evidence="1 2" key="1">
    <citation type="journal article" date="2019" name="Mol. Ecol. Resour.">
        <title>Improving Illumina assemblies with Hi-C and long reads: an example with the North African dromedary.</title>
        <authorList>
            <person name="Elbers J.P."/>
            <person name="Rogers M.F."/>
            <person name="Perelman P.L."/>
            <person name="Proskuryakova A.A."/>
            <person name="Serdyukova N.A."/>
            <person name="Johnson W.E."/>
            <person name="Horin P."/>
            <person name="Corander J."/>
            <person name="Murphy D."/>
            <person name="Burger P.A."/>
        </authorList>
    </citation>
    <scope>NUCLEOTIDE SEQUENCE [LARGE SCALE GENOMIC DNA]</scope>
    <source>
        <strain evidence="1">Drom800</strain>
        <tissue evidence="1">Blood</tissue>
    </source>
</reference>
<accession>A0A5N4C2X6</accession>
<organism evidence="1 2">
    <name type="scientific">Camelus dromedarius</name>
    <name type="common">Dromedary</name>
    <name type="synonym">Arabian camel</name>
    <dbReference type="NCBI Taxonomy" id="9838"/>
    <lineage>
        <taxon>Eukaryota</taxon>
        <taxon>Metazoa</taxon>
        <taxon>Chordata</taxon>
        <taxon>Craniata</taxon>
        <taxon>Vertebrata</taxon>
        <taxon>Euteleostomi</taxon>
        <taxon>Mammalia</taxon>
        <taxon>Eutheria</taxon>
        <taxon>Laurasiatheria</taxon>
        <taxon>Artiodactyla</taxon>
        <taxon>Tylopoda</taxon>
        <taxon>Camelidae</taxon>
        <taxon>Camelus</taxon>
    </lineage>
</organism>
<comment type="caution">
    <text evidence="1">The sequence shown here is derived from an EMBL/GenBank/DDBJ whole genome shotgun (WGS) entry which is preliminary data.</text>
</comment>
<sequence length="85" mass="8573">MKSVGWTPGAQAKEGSRCGGGPLLVVAGDAASSALSTPGSHPRARICSCSFPLKEGGFVEAFIVGHKGATLDYVGSTTEHNEGLV</sequence>
<proteinExistence type="predicted"/>
<dbReference type="EMBL" id="JWIN03000037">
    <property type="protein sequence ID" value="KAB1253235.1"/>
    <property type="molecule type" value="Genomic_DNA"/>
</dbReference>
<dbReference type="Proteomes" id="UP000299084">
    <property type="component" value="Unassembled WGS sequence"/>
</dbReference>
<evidence type="ECO:0000313" key="2">
    <source>
        <dbReference type="Proteomes" id="UP000299084"/>
    </source>
</evidence>
<keyword evidence="2" id="KW-1185">Reference proteome</keyword>
<name>A0A5N4C2X6_CAMDR</name>
<gene>
    <name evidence="1" type="ORF">Cadr_000003685</name>
</gene>
<dbReference type="AlphaFoldDB" id="A0A5N4C2X6"/>